<name>A0A8S5MHM6_9CAUD</name>
<protein>
    <submittedName>
        <fullName evidence="1">Uncharacterized protein</fullName>
    </submittedName>
</protein>
<sequence>MSKLYKLTLFGNTVFVGWFSHSSHWYNKLGIIR</sequence>
<dbReference type="EMBL" id="BK014906">
    <property type="protein sequence ID" value="DAD81716.1"/>
    <property type="molecule type" value="Genomic_DNA"/>
</dbReference>
<accession>A0A8S5MHM6</accession>
<organism evidence="1">
    <name type="scientific">Myoviridae sp. ct9Ns12</name>
    <dbReference type="NCBI Taxonomy" id="2826626"/>
    <lineage>
        <taxon>Viruses</taxon>
        <taxon>Duplodnaviria</taxon>
        <taxon>Heunggongvirae</taxon>
        <taxon>Uroviricota</taxon>
        <taxon>Caudoviricetes</taxon>
    </lineage>
</organism>
<proteinExistence type="predicted"/>
<reference evidence="1" key="1">
    <citation type="journal article" date="2021" name="Proc. Natl. Acad. Sci. U.S.A.">
        <title>A Catalog of Tens of Thousands of Viruses from Human Metagenomes Reveals Hidden Associations with Chronic Diseases.</title>
        <authorList>
            <person name="Tisza M.J."/>
            <person name="Buck C.B."/>
        </authorList>
    </citation>
    <scope>NUCLEOTIDE SEQUENCE</scope>
    <source>
        <strain evidence="1">Ct9Ns12</strain>
    </source>
</reference>
<evidence type="ECO:0000313" key="1">
    <source>
        <dbReference type="EMBL" id="DAD81716.1"/>
    </source>
</evidence>